<dbReference type="InterPro" id="IPR010071">
    <property type="entry name" value="AA_adenyl_dom"/>
</dbReference>
<feature type="domain" description="AMP-binding enzyme C-terminal" evidence="2">
    <location>
        <begin position="413"/>
        <end position="488"/>
    </location>
</feature>
<dbReference type="RefSeq" id="WP_145819027.1">
    <property type="nucleotide sequence ID" value="NZ_AP023438.1"/>
</dbReference>
<dbReference type="InterPro" id="IPR000873">
    <property type="entry name" value="AMP-dep_synth/lig_dom"/>
</dbReference>
<dbReference type="GO" id="GO:0044550">
    <property type="term" value="P:secondary metabolite biosynthetic process"/>
    <property type="evidence" value="ECO:0007669"/>
    <property type="project" value="TreeGrafter"/>
</dbReference>
<comment type="caution">
    <text evidence="3">The sequence shown here is derived from an EMBL/GenBank/DDBJ whole genome shotgun (WGS) entry which is preliminary data.</text>
</comment>
<feature type="domain" description="AMP-dependent synthetase/ligase" evidence="1">
    <location>
        <begin position="8"/>
        <end position="355"/>
    </location>
</feature>
<dbReference type="SUPFAM" id="SSF56801">
    <property type="entry name" value="Acetyl-CoA synthetase-like"/>
    <property type="match status" value="1"/>
</dbReference>
<dbReference type="GO" id="GO:0031177">
    <property type="term" value="F:phosphopantetheine binding"/>
    <property type="evidence" value="ECO:0007669"/>
    <property type="project" value="TreeGrafter"/>
</dbReference>
<dbReference type="Gene3D" id="3.40.50.12780">
    <property type="entry name" value="N-terminal domain of ligase-like"/>
    <property type="match status" value="1"/>
</dbReference>
<reference evidence="3 4" key="1">
    <citation type="submission" date="2019-07" db="EMBL/GenBank/DDBJ databases">
        <title>R&amp;d 2014.</title>
        <authorList>
            <person name="Klenk H.-P."/>
        </authorList>
    </citation>
    <scope>NUCLEOTIDE SEQUENCE [LARGE SCALE GENOMIC DNA]</scope>
    <source>
        <strain evidence="3 4">DSM 43912</strain>
    </source>
</reference>
<evidence type="ECO:0000259" key="1">
    <source>
        <dbReference type="Pfam" id="PF00501"/>
    </source>
</evidence>
<dbReference type="OrthoDB" id="4477213at2"/>
<dbReference type="EMBL" id="VLLP01000001">
    <property type="protein sequence ID" value="TWJ30300.1"/>
    <property type="molecule type" value="Genomic_DNA"/>
</dbReference>
<evidence type="ECO:0000313" key="4">
    <source>
        <dbReference type="Proteomes" id="UP000319728"/>
    </source>
</evidence>
<dbReference type="GO" id="GO:0043041">
    <property type="term" value="P:amino acid activation for nonribosomal peptide biosynthetic process"/>
    <property type="evidence" value="ECO:0007669"/>
    <property type="project" value="TreeGrafter"/>
</dbReference>
<evidence type="ECO:0000313" key="3">
    <source>
        <dbReference type="EMBL" id="TWJ30300.1"/>
    </source>
</evidence>
<dbReference type="GO" id="GO:0005737">
    <property type="term" value="C:cytoplasm"/>
    <property type="evidence" value="ECO:0007669"/>
    <property type="project" value="TreeGrafter"/>
</dbReference>
<gene>
    <name evidence="3" type="ORF">JD81_03838</name>
</gene>
<dbReference type="Proteomes" id="UP000319728">
    <property type="component" value="Unassembled WGS sequence"/>
</dbReference>
<dbReference type="InterPro" id="IPR042099">
    <property type="entry name" value="ANL_N_sf"/>
</dbReference>
<keyword evidence="4" id="KW-1185">Reference proteome</keyword>
<dbReference type="PROSITE" id="PS00455">
    <property type="entry name" value="AMP_BINDING"/>
    <property type="match status" value="1"/>
</dbReference>
<dbReference type="Pfam" id="PF13193">
    <property type="entry name" value="AMP-binding_C"/>
    <property type="match status" value="1"/>
</dbReference>
<dbReference type="Pfam" id="PF00501">
    <property type="entry name" value="AMP-binding"/>
    <property type="match status" value="1"/>
</dbReference>
<dbReference type="PANTHER" id="PTHR45527">
    <property type="entry name" value="NONRIBOSOMAL PEPTIDE SYNTHETASE"/>
    <property type="match status" value="1"/>
</dbReference>
<dbReference type="InterPro" id="IPR020845">
    <property type="entry name" value="AMP-binding_CS"/>
</dbReference>
<dbReference type="FunFam" id="3.40.50.980:FF:000001">
    <property type="entry name" value="Non-ribosomal peptide synthetase"/>
    <property type="match status" value="1"/>
</dbReference>
<dbReference type="AlphaFoldDB" id="A0A562WJ27"/>
<name>A0A562WJ27_9ACTN</name>
<sequence length="501" mass="54319">MTVVELVARSADQHPERTAVSWEHGSLSYRELNDRANRLANTLSERGLTHGAPVGVYTHRGADMIVALLGILKAGGACVPLDPQYPDERIRFMIDDARPSMLVTHGDLDDRLGGVPVRRLVLDRQAGEIGRASAADPAVAPPPTQLAYVLYTSGSTGVPKGVEIEHHALRDNAIKTARLHDLSADDVMLQFASLSFASSMGQIFAPLSVGAEVVVRGRQYSAAGLLDYVRARDVTVLWLTPSMINYLVRHAETSSVALAIPRLRLLRSGGEALTTSLARRWFALSDVPLLNVYGPTEAVQDVTACLLGEPPLVATIGRPIFDVEVFVLDDSREPVEPGTPGELYFSTPGMARGYLNQPGLTSERFVDVVISGRALRLYRTGDLVRMLDSGELEYLGRRDRQVKVQGHRIELGEIEERLTRHPAITAAVVVLSPSASGEARLVAYCMWSGGPGVREPDLMRWCATALPAAMVPTRFVGVDTLPLTVNGKLDRRTLDSADSGP</sequence>
<evidence type="ECO:0000259" key="2">
    <source>
        <dbReference type="Pfam" id="PF13193"/>
    </source>
</evidence>
<dbReference type="InterPro" id="IPR025110">
    <property type="entry name" value="AMP-bd_C"/>
</dbReference>
<proteinExistence type="predicted"/>
<accession>A0A562WJ27</accession>
<dbReference type="Gene3D" id="3.30.300.30">
    <property type="match status" value="1"/>
</dbReference>
<dbReference type="FunFam" id="3.40.50.12780:FF:000012">
    <property type="entry name" value="Non-ribosomal peptide synthetase"/>
    <property type="match status" value="1"/>
</dbReference>
<dbReference type="InterPro" id="IPR045851">
    <property type="entry name" value="AMP-bd_C_sf"/>
</dbReference>
<dbReference type="PANTHER" id="PTHR45527:SF1">
    <property type="entry name" value="FATTY ACID SYNTHASE"/>
    <property type="match status" value="1"/>
</dbReference>
<protein>
    <submittedName>
        <fullName evidence="3">Amino acid adenylation domain-containing protein</fullName>
    </submittedName>
</protein>
<organism evidence="3 4">
    <name type="scientific">Micromonospora sagamiensis</name>
    <dbReference type="NCBI Taxonomy" id="47875"/>
    <lineage>
        <taxon>Bacteria</taxon>
        <taxon>Bacillati</taxon>
        <taxon>Actinomycetota</taxon>
        <taxon>Actinomycetes</taxon>
        <taxon>Micromonosporales</taxon>
        <taxon>Micromonosporaceae</taxon>
        <taxon>Micromonospora</taxon>
    </lineage>
</organism>
<dbReference type="NCBIfam" id="TIGR01733">
    <property type="entry name" value="AA-adenyl-dom"/>
    <property type="match status" value="1"/>
</dbReference>
<dbReference type="CDD" id="cd05930">
    <property type="entry name" value="A_NRPS"/>
    <property type="match status" value="1"/>
</dbReference>